<dbReference type="RefSeq" id="WP_115083117.1">
    <property type="nucleotide sequence ID" value="NZ_CAKAQN010000043.1"/>
</dbReference>
<dbReference type="GeneID" id="78570554"/>
<evidence type="ECO:0000313" key="3">
    <source>
        <dbReference type="Proteomes" id="UP000254235"/>
    </source>
</evidence>
<accession>A0A379F0Q6</accession>
<feature type="transmembrane region" description="Helical" evidence="1">
    <location>
        <begin position="83"/>
        <end position="106"/>
    </location>
</feature>
<sequence length="259" mass="30532">MLYQVTCKRCGKKFRISVDNVLRTTSTCPYCGQKLSILIPNKQTETTDRQALLTQKKSLQNENVRPLSENKYTKDTVKKNNNWFKTIIFILFLSILIVGGFLYFNWQQQQKKELIRIERQHHRDSVMKVREMLQAKSVLAQKQKRLQTMACTFLHSFYINAVLSGADVTQYESYLTNNCKRILYGDNENAFDLDKQTAWWGLFGTLSGLENADELIRNLRISYYDKDWYKVRLSQNGTTDQRLIKLKIENNRFLIDDVR</sequence>
<keyword evidence="1" id="KW-0472">Membrane</keyword>
<evidence type="ECO:0000313" key="2">
    <source>
        <dbReference type="EMBL" id="SUC12246.1"/>
    </source>
</evidence>
<dbReference type="Gene3D" id="3.10.450.50">
    <property type="match status" value="1"/>
</dbReference>
<dbReference type="OrthoDB" id="1082716at2"/>
<dbReference type="AlphaFoldDB" id="A0A379F0Q6"/>
<protein>
    <submittedName>
        <fullName evidence="2">Uncharacterized protein</fullName>
    </submittedName>
</protein>
<keyword evidence="1" id="KW-0812">Transmembrane</keyword>
<proteinExistence type="predicted"/>
<reference evidence="2 3" key="1">
    <citation type="submission" date="2018-06" db="EMBL/GenBank/DDBJ databases">
        <authorList>
            <consortium name="Pathogen Informatics"/>
            <person name="Doyle S."/>
        </authorList>
    </citation>
    <scope>NUCLEOTIDE SEQUENCE [LARGE SCALE GENOMIC DNA]</scope>
    <source>
        <strain evidence="2 3">NCTC13043</strain>
    </source>
</reference>
<keyword evidence="1" id="KW-1133">Transmembrane helix</keyword>
<name>A0A379F0Q6_9BACT</name>
<evidence type="ECO:0000256" key="1">
    <source>
        <dbReference type="SAM" id="Phobius"/>
    </source>
</evidence>
<organism evidence="2 3">
    <name type="scientific">Prevotella pallens</name>
    <dbReference type="NCBI Taxonomy" id="60133"/>
    <lineage>
        <taxon>Bacteria</taxon>
        <taxon>Pseudomonadati</taxon>
        <taxon>Bacteroidota</taxon>
        <taxon>Bacteroidia</taxon>
        <taxon>Bacteroidales</taxon>
        <taxon>Prevotellaceae</taxon>
        <taxon>Prevotella</taxon>
    </lineage>
</organism>
<gene>
    <name evidence="2" type="ORF">NCTC13043_00845</name>
</gene>
<dbReference type="EMBL" id="UGTP01000001">
    <property type="protein sequence ID" value="SUC12246.1"/>
    <property type="molecule type" value="Genomic_DNA"/>
</dbReference>
<dbReference type="Proteomes" id="UP000254235">
    <property type="component" value="Unassembled WGS sequence"/>
</dbReference>